<accession>A0A2P6RSU6</accession>
<proteinExistence type="predicted"/>
<dbReference type="GO" id="GO:0005634">
    <property type="term" value="C:nucleus"/>
    <property type="evidence" value="ECO:0007669"/>
    <property type="project" value="UniProtKB-SubCell"/>
</dbReference>
<name>A0A2P6RSU6_ROSCH</name>
<dbReference type="Proteomes" id="UP000238479">
    <property type="component" value="Chromosome 2"/>
</dbReference>
<evidence type="ECO:0000256" key="2">
    <source>
        <dbReference type="ARBA" id="ARBA00004496"/>
    </source>
</evidence>
<feature type="domain" description="EDS1 EP" evidence="8">
    <location>
        <begin position="376"/>
        <end position="586"/>
    </location>
</feature>
<protein>
    <submittedName>
        <fullName evidence="9">Putative carboxylesterase</fullName>
        <ecNumber evidence="9">3.1.1.1</ecNumber>
    </submittedName>
</protein>
<sequence>MEAEASPFESSELVASFLASTPLLSESWRLCSVANASAPLGFVSERIGDVGYFAFSACNEGAVMVHAGLLNLFLFFRSSRAFQDQMLALINGSKSIVITGHSIGGTTASLCALWILCYLQSVSSTLSVLCITFGSPLLGNASLSRAILRERWGGNFCHVVSKYDIMPRLLFAPLESCTRQLHFLLQYWQMSMSASSPGNFGQSPVLQLGEEEKAQLFSFISHSNLLVSSVAQAEAREEKANSLYWPFGNYVFCSQEGAICVENAASVIEMMHLMFMTGNPSCCIDDHLKYGHYVGKISSQFLSKKSFLQGEVIPESSYEAGVELALQSSGISKQEPAARPAEDCLKKARGMRHMRTPSLNAANLAIRLSKVVPYRAQIEWYMASCDKSDEQLGYYDSFKQRGSSKRDHKVNMNRLLLAGFWNDVLRMLENNELPHDFHKRSKWVNTSHSYKLLVEPLDIAEYYRSGTHRIKGHYLKHGRERRFEIFDRWWGQREVGPEENTSMRSKFAGLTQDSCFWAKVEEATEWLANVRSESDARKLALLWENINNFERYATRLVDCKEVSKDVVAKNSSYSKWVEELRELKSQMQQIHPQFPRFNGELFP</sequence>
<comment type="subcellular location">
    <subcellularLocation>
        <location evidence="2">Cytoplasm</location>
    </subcellularLocation>
    <subcellularLocation>
        <location evidence="1">Nucleus</location>
    </subcellularLocation>
</comment>
<keyword evidence="10" id="KW-1185">Reference proteome</keyword>
<feature type="domain" description="Fungal lipase-type" evidence="7">
    <location>
        <begin position="59"/>
        <end position="171"/>
    </location>
</feature>
<evidence type="ECO:0000256" key="4">
    <source>
        <dbReference type="ARBA" id="ARBA00022801"/>
    </source>
</evidence>
<dbReference type="InterPro" id="IPR002921">
    <property type="entry name" value="Fungal_lipase-type"/>
</dbReference>
<dbReference type="EMBL" id="PDCK01000040">
    <property type="protein sequence ID" value="PRQ49497.1"/>
    <property type="molecule type" value="Genomic_DNA"/>
</dbReference>
<dbReference type="InterPro" id="IPR041266">
    <property type="entry name" value="EDS1_EP"/>
</dbReference>
<keyword evidence="5" id="KW-0611">Plant defense</keyword>
<dbReference type="AlphaFoldDB" id="A0A2P6RSU6"/>
<evidence type="ECO:0000313" key="9">
    <source>
        <dbReference type="EMBL" id="PRQ49497.1"/>
    </source>
</evidence>
<evidence type="ECO:0000259" key="8">
    <source>
        <dbReference type="Pfam" id="PF18117"/>
    </source>
</evidence>
<dbReference type="OMA" id="YKIFDKW"/>
<dbReference type="PANTHER" id="PTHR47413:SF2">
    <property type="entry name" value="LIPASE-LIKE PAD4"/>
    <property type="match status" value="1"/>
</dbReference>
<reference evidence="9 10" key="1">
    <citation type="journal article" date="2018" name="Nat. Genet.">
        <title>The Rosa genome provides new insights in the design of modern roses.</title>
        <authorList>
            <person name="Bendahmane M."/>
        </authorList>
    </citation>
    <scope>NUCLEOTIDE SEQUENCE [LARGE SCALE GENOMIC DNA]</scope>
    <source>
        <strain evidence="10">cv. Old Blush</strain>
    </source>
</reference>
<dbReference type="Gramene" id="PRQ49497">
    <property type="protein sequence ID" value="PRQ49497"/>
    <property type="gene ID" value="RchiOBHm_Chr2g0122591"/>
</dbReference>
<evidence type="ECO:0000256" key="5">
    <source>
        <dbReference type="ARBA" id="ARBA00022821"/>
    </source>
</evidence>
<dbReference type="Pfam" id="PF18117">
    <property type="entry name" value="EDS1_EP"/>
    <property type="match status" value="1"/>
</dbReference>
<keyword evidence="3" id="KW-0963">Cytoplasm</keyword>
<evidence type="ECO:0000256" key="3">
    <source>
        <dbReference type="ARBA" id="ARBA00022490"/>
    </source>
</evidence>
<dbReference type="GO" id="GO:0006629">
    <property type="term" value="P:lipid metabolic process"/>
    <property type="evidence" value="ECO:0007669"/>
    <property type="project" value="InterPro"/>
</dbReference>
<gene>
    <name evidence="9" type="ORF">RchiOBHm_Chr2g0122591</name>
</gene>
<dbReference type="STRING" id="74649.A0A2P6RSU6"/>
<evidence type="ECO:0000313" key="10">
    <source>
        <dbReference type="Proteomes" id="UP000238479"/>
    </source>
</evidence>
<dbReference type="GO" id="GO:0106435">
    <property type="term" value="F:carboxylesterase activity"/>
    <property type="evidence" value="ECO:0007669"/>
    <property type="project" value="UniProtKB-EC"/>
</dbReference>
<comment type="caution">
    <text evidence="9">The sequence shown here is derived from an EMBL/GenBank/DDBJ whole genome shotgun (WGS) entry which is preliminary data.</text>
</comment>
<dbReference type="PANTHER" id="PTHR47413">
    <property type="entry name" value="LIPASE-LIKE PAD4"/>
    <property type="match status" value="1"/>
</dbReference>
<keyword evidence="6" id="KW-0539">Nucleus</keyword>
<dbReference type="SUPFAM" id="SSF53474">
    <property type="entry name" value="alpha/beta-Hydrolases"/>
    <property type="match status" value="1"/>
</dbReference>
<dbReference type="Gene3D" id="3.40.50.1820">
    <property type="entry name" value="alpha/beta hydrolase"/>
    <property type="match status" value="1"/>
</dbReference>
<organism evidence="9 10">
    <name type="scientific">Rosa chinensis</name>
    <name type="common">China rose</name>
    <dbReference type="NCBI Taxonomy" id="74649"/>
    <lineage>
        <taxon>Eukaryota</taxon>
        <taxon>Viridiplantae</taxon>
        <taxon>Streptophyta</taxon>
        <taxon>Embryophyta</taxon>
        <taxon>Tracheophyta</taxon>
        <taxon>Spermatophyta</taxon>
        <taxon>Magnoliopsida</taxon>
        <taxon>eudicotyledons</taxon>
        <taxon>Gunneridae</taxon>
        <taxon>Pentapetalae</taxon>
        <taxon>rosids</taxon>
        <taxon>fabids</taxon>
        <taxon>Rosales</taxon>
        <taxon>Rosaceae</taxon>
        <taxon>Rosoideae</taxon>
        <taxon>Rosoideae incertae sedis</taxon>
        <taxon>Rosa</taxon>
    </lineage>
</organism>
<keyword evidence="4 9" id="KW-0378">Hydrolase</keyword>
<dbReference type="EC" id="3.1.1.1" evidence="9"/>
<dbReference type="InterPro" id="IPR029058">
    <property type="entry name" value="AB_hydrolase_fold"/>
</dbReference>
<dbReference type="Pfam" id="PF01764">
    <property type="entry name" value="Lipase_3"/>
    <property type="match status" value="1"/>
</dbReference>
<dbReference type="GO" id="GO:0005737">
    <property type="term" value="C:cytoplasm"/>
    <property type="evidence" value="ECO:0007669"/>
    <property type="project" value="UniProtKB-SubCell"/>
</dbReference>
<evidence type="ECO:0000256" key="6">
    <source>
        <dbReference type="ARBA" id="ARBA00023242"/>
    </source>
</evidence>
<dbReference type="GO" id="GO:0006952">
    <property type="term" value="P:defense response"/>
    <property type="evidence" value="ECO:0007669"/>
    <property type="project" value="UniProtKB-KW"/>
</dbReference>
<evidence type="ECO:0000256" key="1">
    <source>
        <dbReference type="ARBA" id="ARBA00004123"/>
    </source>
</evidence>
<evidence type="ECO:0000259" key="7">
    <source>
        <dbReference type="Pfam" id="PF01764"/>
    </source>
</evidence>
<dbReference type="CDD" id="cd00519">
    <property type="entry name" value="Lipase_3"/>
    <property type="match status" value="1"/>
</dbReference>